<protein>
    <submittedName>
        <fullName evidence="1">Uncharacterized protein</fullName>
    </submittedName>
</protein>
<comment type="caution">
    <text evidence="1">The sequence shown here is derived from an EMBL/GenBank/DDBJ whole genome shotgun (WGS) entry which is preliminary data.</text>
</comment>
<evidence type="ECO:0000313" key="1">
    <source>
        <dbReference type="EMBL" id="GBM49002.1"/>
    </source>
</evidence>
<dbReference type="Proteomes" id="UP000499080">
    <property type="component" value="Unassembled WGS sequence"/>
</dbReference>
<dbReference type="EMBL" id="BGPR01001236">
    <property type="protein sequence ID" value="GBM49002.1"/>
    <property type="molecule type" value="Genomic_DNA"/>
</dbReference>
<sequence>MFLRRHFKLRSFPRSRNSFVLTIIISFRVNSFPRANFNLFLAEINLETSPNSAHELIPIPQITPQRKIIRQILRHNNQNLPARASPVSFHPSKQTSRPLARPEYSITTSKLRDEKRSCVMIQWTFSGLTSFLILGPYDVKSKDVRPC</sequence>
<dbReference type="OrthoDB" id="10559424at2759"/>
<organism evidence="1 2">
    <name type="scientific">Araneus ventricosus</name>
    <name type="common">Orbweaver spider</name>
    <name type="synonym">Epeira ventricosa</name>
    <dbReference type="NCBI Taxonomy" id="182803"/>
    <lineage>
        <taxon>Eukaryota</taxon>
        <taxon>Metazoa</taxon>
        <taxon>Ecdysozoa</taxon>
        <taxon>Arthropoda</taxon>
        <taxon>Chelicerata</taxon>
        <taxon>Arachnida</taxon>
        <taxon>Araneae</taxon>
        <taxon>Araneomorphae</taxon>
        <taxon>Entelegynae</taxon>
        <taxon>Araneoidea</taxon>
        <taxon>Araneidae</taxon>
        <taxon>Araneus</taxon>
    </lineage>
</organism>
<proteinExistence type="predicted"/>
<evidence type="ECO:0000313" key="2">
    <source>
        <dbReference type="Proteomes" id="UP000499080"/>
    </source>
</evidence>
<name>A0A4Y2G574_ARAVE</name>
<keyword evidence="2" id="KW-1185">Reference proteome</keyword>
<gene>
    <name evidence="1" type="ORF">AVEN_55211_1</name>
</gene>
<accession>A0A4Y2G574</accession>
<reference evidence="1 2" key="1">
    <citation type="journal article" date="2019" name="Sci. Rep.">
        <title>Orb-weaving spider Araneus ventricosus genome elucidates the spidroin gene catalogue.</title>
        <authorList>
            <person name="Kono N."/>
            <person name="Nakamura H."/>
            <person name="Ohtoshi R."/>
            <person name="Moran D.A.P."/>
            <person name="Shinohara A."/>
            <person name="Yoshida Y."/>
            <person name="Fujiwara M."/>
            <person name="Mori M."/>
            <person name="Tomita M."/>
            <person name="Arakawa K."/>
        </authorList>
    </citation>
    <scope>NUCLEOTIDE SEQUENCE [LARGE SCALE GENOMIC DNA]</scope>
</reference>
<dbReference type="AlphaFoldDB" id="A0A4Y2G574"/>